<dbReference type="PANTHER" id="PTHR43065">
    <property type="entry name" value="SENSOR HISTIDINE KINASE"/>
    <property type="match status" value="1"/>
</dbReference>
<keyword evidence="4" id="KW-0808">Transferase</keyword>
<evidence type="ECO:0000256" key="2">
    <source>
        <dbReference type="ARBA" id="ARBA00012438"/>
    </source>
</evidence>
<dbReference type="GO" id="GO:0005524">
    <property type="term" value="F:ATP binding"/>
    <property type="evidence" value="ECO:0007669"/>
    <property type="project" value="UniProtKB-KW"/>
</dbReference>
<evidence type="ECO:0000256" key="4">
    <source>
        <dbReference type="ARBA" id="ARBA00022679"/>
    </source>
</evidence>
<dbReference type="Gene3D" id="3.30.565.10">
    <property type="entry name" value="Histidine kinase-like ATPase, C-terminal domain"/>
    <property type="match status" value="1"/>
</dbReference>
<name>A0A7C3H0L6_9BACT</name>
<reference evidence="10" key="1">
    <citation type="journal article" date="2020" name="mSystems">
        <title>Genome- and Community-Level Interaction Insights into Carbon Utilization and Element Cycling Functions of Hydrothermarchaeota in Hydrothermal Sediment.</title>
        <authorList>
            <person name="Zhou Z."/>
            <person name="Liu Y."/>
            <person name="Xu W."/>
            <person name="Pan J."/>
            <person name="Luo Z.H."/>
            <person name="Li M."/>
        </authorList>
    </citation>
    <scope>NUCLEOTIDE SEQUENCE [LARGE SCALE GENOMIC DNA]</scope>
    <source>
        <strain evidence="10">HyVt-483</strain>
    </source>
</reference>
<comment type="caution">
    <text evidence="10">The sequence shown here is derived from an EMBL/GenBank/DDBJ whole genome shotgun (WGS) entry which is preliminary data.</text>
</comment>
<keyword evidence="5" id="KW-0547">Nucleotide-binding</keyword>
<accession>A0A7C3H0L6</accession>
<dbReference type="EC" id="2.7.13.3" evidence="2"/>
<keyword evidence="8" id="KW-0902">Two-component regulatory system</keyword>
<dbReference type="Pfam" id="PF00512">
    <property type="entry name" value="HisKA"/>
    <property type="match status" value="1"/>
</dbReference>
<organism evidence="10">
    <name type="scientific">Thermosulfurimonas dismutans</name>
    <dbReference type="NCBI Taxonomy" id="999894"/>
    <lineage>
        <taxon>Bacteria</taxon>
        <taxon>Pseudomonadati</taxon>
        <taxon>Thermodesulfobacteriota</taxon>
        <taxon>Thermodesulfobacteria</taxon>
        <taxon>Thermodesulfobacteriales</taxon>
        <taxon>Thermodesulfobacteriaceae</taxon>
        <taxon>Thermosulfurimonas</taxon>
    </lineage>
</organism>
<evidence type="ECO:0000259" key="9">
    <source>
        <dbReference type="PROSITE" id="PS50109"/>
    </source>
</evidence>
<dbReference type="PRINTS" id="PR00344">
    <property type="entry name" value="BCTRLSENSOR"/>
</dbReference>
<evidence type="ECO:0000256" key="8">
    <source>
        <dbReference type="ARBA" id="ARBA00023012"/>
    </source>
</evidence>
<dbReference type="InterPro" id="IPR036890">
    <property type="entry name" value="HATPase_C_sf"/>
</dbReference>
<dbReference type="InterPro" id="IPR004358">
    <property type="entry name" value="Sig_transdc_His_kin-like_C"/>
</dbReference>
<dbReference type="PANTHER" id="PTHR43065:SF10">
    <property type="entry name" value="PEROXIDE STRESS-ACTIVATED HISTIDINE KINASE MAK3"/>
    <property type="match status" value="1"/>
</dbReference>
<evidence type="ECO:0000256" key="5">
    <source>
        <dbReference type="ARBA" id="ARBA00022741"/>
    </source>
</evidence>
<evidence type="ECO:0000256" key="7">
    <source>
        <dbReference type="ARBA" id="ARBA00022840"/>
    </source>
</evidence>
<dbReference type="Gene3D" id="1.10.287.130">
    <property type="match status" value="1"/>
</dbReference>
<dbReference type="CDD" id="cd00082">
    <property type="entry name" value="HisKA"/>
    <property type="match status" value="1"/>
</dbReference>
<keyword evidence="3" id="KW-0597">Phosphoprotein</keyword>
<dbReference type="InterPro" id="IPR003661">
    <property type="entry name" value="HisK_dim/P_dom"/>
</dbReference>
<dbReference type="EMBL" id="DRMH01000041">
    <property type="protein sequence ID" value="HFC97526.1"/>
    <property type="molecule type" value="Genomic_DNA"/>
</dbReference>
<keyword evidence="6 10" id="KW-0418">Kinase</keyword>
<dbReference type="Proteomes" id="UP000886043">
    <property type="component" value="Unassembled WGS sequence"/>
</dbReference>
<dbReference type="InterPro" id="IPR003594">
    <property type="entry name" value="HATPase_dom"/>
</dbReference>
<dbReference type="InterPro" id="IPR005467">
    <property type="entry name" value="His_kinase_dom"/>
</dbReference>
<evidence type="ECO:0000256" key="3">
    <source>
        <dbReference type="ARBA" id="ARBA00022553"/>
    </source>
</evidence>
<protein>
    <recommendedName>
        <fullName evidence="2">histidine kinase</fullName>
        <ecNumber evidence="2">2.7.13.3</ecNumber>
    </recommendedName>
</protein>
<sequence length="328" mass="37319">MRAVRDLLGQIKDAAALCEEDRLVRVNQAFRRLFGLHNPSPSLSELLAPVPEEIGRFEARRIHPLEPPLLLEGVLLPWRGKRRLLLLWERSSLEHQEKLDLMTRLAGEIAHELNNPLGGILLYGNLLKEDLPEESPLHQYIDKIIKLATRGRIIAKTILSLAHPEEGPRETLDLNVLLREMYDLVAEYRVLRQVEPVWELSPEPVLCRGIRSQIERVILNLLINAGEAMEGRGKLFLKTGKRDREVYFEIRDTGPGVPPSLRTRIFEPFFTTKKHGKGTGLGLSISYSIVTRHGGRIELEEARPRGAIFRVHLPALEYENEGTGSPHR</sequence>
<evidence type="ECO:0000256" key="1">
    <source>
        <dbReference type="ARBA" id="ARBA00000085"/>
    </source>
</evidence>
<dbReference type="SMART" id="SM00388">
    <property type="entry name" value="HisKA"/>
    <property type="match status" value="1"/>
</dbReference>
<dbReference type="SUPFAM" id="SSF55874">
    <property type="entry name" value="ATPase domain of HSP90 chaperone/DNA topoisomerase II/histidine kinase"/>
    <property type="match status" value="1"/>
</dbReference>
<keyword evidence="7" id="KW-0067">ATP-binding</keyword>
<dbReference type="GO" id="GO:0000155">
    <property type="term" value="F:phosphorelay sensor kinase activity"/>
    <property type="evidence" value="ECO:0007669"/>
    <property type="project" value="InterPro"/>
</dbReference>
<evidence type="ECO:0000313" key="10">
    <source>
        <dbReference type="EMBL" id="HFC97526.1"/>
    </source>
</evidence>
<dbReference type="InterPro" id="IPR036097">
    <property type="entry name" value="HisK_dim/P_sf"/>
</dbReference>
<proteinExistence type="predicted"/>
<dbReference type="Pfam" id="PF02518">
    <property type="entry name" value="HATPase_c"/>
    <property type="match status" value="1"/>
</dbReference>
<dbReference type="SUPFAM" id="SSF47384">
    <property type="entry name" value="Homodimeric domain of signal transducing histidine kinase"/>
    <property type="match status" value="1"/>
</dbReference>
<dbReference type="SMART" id="SM00387">
    <property type="entry name" value="HATPase_c"/>
    <property type="match status" value="1"/>
</dbReference>
<dbReference type="AlphaFoldDB" id="A0A7C3H0L6"/>
<evidence type="ECO:0000256" key="6">
    <source>
        <dbReference type="ARBA" id="ARBA00022777"/>
    </source>
</evidence>
<feature type="domain" description="Histidine kinase" evidence="9">
    <location>
        <begin position="108"/>
        <end position="317"/>
    </location>
</feature>
<gene>
    <name evidence="10" type="ORF">ENJ40_03570</name>
</gene>
<dbReference type="PROSITE" id="PS50109">
    <property type="entry name" value="HIS_KIN"/>
    <property type="match status" value="1"/>
</dbReference>
<comment type="catalytic activity">
    <reaction evidence="1">
        <text>ATP + protein L-histidine = ADP + protein N-phospho-L-histidine.</text>
        <dbReference type="EC" id="2.7.13.3"/>
    </reaction>
</comment>